<evidence type="ECO:0000256" key="1">
    <source>
        <dbReference type="ARBA" id="ARBA00001946"/>
    </source>
</evidence>
<keyword evidence="7" id="KW-0547">Nucleotide-binding</keyword>
<feature type="domain" description="AAA+ ATPase" evidence="9">
    <location>
        <begin position="264"/>
        <end position="424"/>
    </location>
</feature>
<evidence type="ECO:0000256" key="3">
    <source>
        <dbReference type="ARBA" id="ARBA00022801"/>
    </source>
</evidence>
<dbReference type="SMART" id="SM00382">
    <property type="entry name" value="AAA"/>
    <property type="match status" value="1"/>
</dbReference>
<dbReference type="Gene3D" id="6.10.280.40">
    <property type="match status" value="1"/>
</dbReference>
<dbReference type="InterPro" id="IPR025753">
    <property type="entry name" value="AAA_N_dom"/>
</dbReference>
<dbReference type="InterPro" id="IPR003960">
    <property type="entry name" value="ATPase_AAA_CS"/>
</dbReference>
<sequence length="537" mass="61890">SLLLYTSLSHLIFTLSIFKKHKTERKKRVKMFFSKDLPSPTSFFTAYASMAGYIMMIRSMAHQLIPGTVQDLIYSSLHSLLFRSTSTTLTLTIDDDNMGMHNEIYQAAQTYLSTKISPDAVRLRISKGHKDKHVNLYLSDGETVNDVYQNVELKWRFVTDRGDKKGDDDRRSEYFELSFDKKHKDLILNSYIPHVESKAKEIRDERRILMLHSLNSLRWESVILEHPSTFKTIAMEDELKRDVMEDLDRFIRRKDYYKKVGKAWKRGYLLYGPPGTGKSSLVAAMANYLKFDVYDLQLASVMRDSDLRRLLLATRNRSILVIEDIDCAVDFPNRLEQQQPGEGKNCGDSQVWFSVSMGWMSLTSTITGLAPLTLSGLLNFIDGLWSSCGDERIIIFTTNHKDRLDPALLRPGRMDMHIYMGHCTFQGFKTLAFNYLGLNDTTMPHRLYPGIERLMDGEVITPAQVAEELMKSEDADVALEGLVNVLEKMRFKANELSPVLKKKESRLERDEMRARPDTEGSPRKNSKRIKKLVLFWT</sequence>
<organism evidence="10 11">
    <name type="scientific">Brassica napus</name>
    <name type="common">Rape</name>
    <dbReference type="NCBI Taxonomy" id="3708"/>
    <lineage>
        <taxon>Eukaryota</taxon>
        <taxon>Viridiplantae</taxon>
        <taxon>Streptophyta</taxon>
        <taxon>Embryophyta</taxon>
        <taxon>Tracheophyta</taxon>
        <taxon>Spermatophyta</taxon>
        <taxon>Magnoliopsida</taxon>
        <taxon>eudicotyledons</taxon>
        <taxon>Gunneridae</taxon>
        <taxon>Pentapetalae</taxon>
        <taxon>rosids</taxon>
        <taxon>malvids</taxon>
        <taxon>Brassicales</taxon>
        <taxon>Brassicaceae</taxon>
        <taxon>Brassiceae</taxon>
        <taxon>Brassica</taxon>
    </lineage>
</organism>
<evidence type="ECO:0000313" key="10">
    <source>
        <dbReference type="EMBL" id="KAH0888406.1"/>
    </source>
</evidence>
<gene>
    <name evidence="10" type="ORF">HID58_050835</name>
</gene>
<reference evidence="10 11" key="1">
    <citation type="submission" date="2021-05" db="EMBL/GenBank/DDBJ databases">
        <title>Genome Assembly of Synthetic Allotetraploid Brassica napus Reveals Homoeologous Exchanges between Subgenomes.</title>
        <authorList>
            <person name="Davis J.T."/>
        </authorList>
    </citation>
    <scope>NUCLEOTIDE SEQUENCE [LARGE SCALE GENOMIC DNA]</scope>
    <source>
        <strain evidence="11">cv. Da-Ae</strain>
        <tissue evidence="10">Seedling</tissue>
    </source>
</reference>
<name>A0ABQ8A7A3_BRANA</name>
<dbReference type="InterPro" id="IPR050747">
    <property type="entry name" value="Mitochondrial_chaperone_BCS1"/>
</dbReference>
<proteinExistence type="inferred from homology"/>
<evidence type="ECO:0000256" key="4">
    <source>
        <dbReference type="ARBA" id="ARBA00022840"/>
    </source>
</evidence>
<dbReference type="Gene3D" id="3.40.50.300">
    <property type="entry name" value="P-loop containing nucleotide triphosphate hydrolases"/>
    <property type="match status" value="1"/>
</dbReference>
<dbReference type="SUPFAM" id="SSF52540">
    <property type="entry name" value="P-loop containing nucleoside triphosphate hydrolases"/>
    <property type="match status" value="1"/>
</dbReference>
<feature type="non-terminal residue" evidence="10">
    <location>
        <position position="1"/>
    </location>
</feature>
<feature type="region of interest" description="Disordered" evidence="8">
    <location>
        <begin position="504"/>
        <end position="526"/>
    </location>
</feature>
<keyword evidence="4 7" id="KW-0067">ATP-binding</keyword>
<keyword evidence="11" id="KW-1185">Reference proteome</keyword>
<protein>
    <recommendedName>
        <fullName evidence="9">AAA+ ATPase domain-containing protein</fullName>
    </recommendedName>
</protein>
<dbReference type="InterPro" id="IPR003959">
    <property type="entry name" value="ATPase_AAA_core"/>
</dbReference>
<evidence type="ECO:0000256" key="8">
    <source>
        <dbReference type="SAM" id="MobiDB-lite"/>
    </source>
</evidence>
<dbReference type="InterPro" id="IPR027417">
    <property type="entry name" value="P-loop_NTPase"/>
</dbReference>
<evidence type="ECO:0000256" key="5">
    <source>
        <dbReference type="ARBA" id="ARBA00022842"/>
    </source>
</evidence>
<dbReference type="CDD" id="cd19510">
    <property type="entry name" value="RecA-like_BCS1"/>
    <property type="match status" value="1"/>
</dbReference>
<comment type="similarity">
    <text evidence="2">Belongs to the AAA ATPase family. BCS1 subfamily.</text>
</comment>
<evidence type="ECO:0000256" key="7">
    <source>
        <dbReference type="RuleBase" id="RU003651"/>
    </source>
</evidence>
<keyword evidence="3" id="KW-0378">Hydrolase</keyword>
<dbReference type="InterPro" id="IPR003593">
    <property type="entry name" value="AAA+_ATPase"/>
</dbReference>
<dbReference type="PROSITE" id="PS00674">
    <property type="entry name" value="AAA"/>
    <property type="match status" value="1"/>
</dbReference>
<evidence type="ECO:0000259" key="9">
    <source>
        <dbReference type="SMART" id="SM00382"/>
    </source>
</evidence>
<comment type="cofactor">
    <cofactor evidence="1">
        <name>Mg(2+)</name>
        <dbReference type="ChEBI" id="CHEBI:18420"/>
    </cofactor>
</comment>
<dbReference type="PANTHER" id="PTHR23070">
    <property type="entry name" value="BCS1 AAA-TYPE ATPASE"/>
    <property type="match status" value="1"/>
</dbReference>
<dbReference type="Proteomes" id="UP000824890">
    <property type="component" value="Unassembled WGS sequence"/>
</dbReference>
<dbReference type="Pfam" id="PF00004">
    <property type="entry name" value="AAA"/>
    <property type="match status" value="2"/>
</dbReference>
<evidence type="ECO:0000256" key="6">
    <source>
        <dbReference type="ARBA" id="ARBA00049360"/>
    </source>
</evidence>
<dbReference type="EMBL" id="JAGKQM010000013">
    <property type="protein sequence ID" value="KAH0888406.1"/>
    <property type="molecule type" value="Genomic_DNA"/>
</dbReference>
<evidence type="ECO:0000256" key="2">
    <source>
        <dbReference type="ARBA" id="ARBA00007448"/>
    </source>
</evidence>
<accession>A0ABQ8A7A3</accession>
<dbReference type="InterPro" id="IPR058017">
    <property type="entry name" value="At3g28540-like_C"/>
</dbReference>
<comment type="caution">
    <text evidence="10">The sequence shown here is derived from an EMBL/GenBank/DDBJ whole genome shotgun (WGS) entry which is preliminary data.</text>
</comment>
<dbReference type="Pfam" id="PF25568">
    <property type="entry name" value="AAA_lid_At3g28540"/>
    <property type="match status" value="1"/>
</dbReference>
<feature type="compositionally biased region" description="Basic and acidic residues" evidence="8">
    <location>
        <begin position="504"/>
        <end position="522"/>
    </location>
</feature>
<keyword evidence="5" id="KW-0460">Magnesium</keyword>
<evidence type="ECO:0000313" key="11">
    <source>
        <dbReference type="Proteomes" id="UP000824890"/>
    </source>
</evidence>
<dbReference type="Pfam" id="PF14363">
    <property type="entry name" value="AAA_assoc"/>
    <property type="match status" value="1"/>
</dbReference>
<comment type="catalytic activity">
    <reaction evidence="6">
        <text>ATP + H2O = ADP + phosphate + H(+)</text>
        <dbReference type="Rhea" id="RHEA:13065"/>
        <dbReference type="ChEBI" id="CHEBI:15377"/>
        <dbReference type="ChEBI" id="CHEBI:15378"/>
        <dbReference type="ChEBI" id="CHEBI:30616"/>
        <dbReference type="ChEBI" id="CHEBI:43474"/>
        <dbReference type="ChEBI" id="CHEBI:456216"/>
    </reaction>
</comment>